<keyword evidence="8" id="KW-1185">Reference proteome</keyword>
<comment type="subunit">
    <text evidence="5">Homodimer. Within each dimer, one monomer is responsible for RNA recognition and catalysis, while the other monomer binds to the replacement base PreQ1.</text>
</comment>
<dbReference type="PANTHER" id="PTHR46499">
    <property type="entry name" value="QUEUINE TRNA-RIBOSYLTRANSFERASE"/>
    <property type="match status" value="1"/>
</dbReference>
<name>A0ABS6BZH0_9CLOT</name>
<evidence type="ECO:0000256" key="5">
    <source>
        <dbReference type="HAMAP-Rule" id="MF_00168"/>
    </source>
</evidence>
<dbReference type="HAMAP" id="MF_00168">
    <property type="entry name" value="Q_tRNA_Tgt"/>
    <property type="match status" value="1"/>
</dbReference>
<keyword evidence="2 5" id="KW-0808">Transferase</keyword>
<feature type="domain" description="tRNA-guanine(15) transglycosylase-like" evidence="6">
    <location>
        <begin position="11"/>
        <end position="372"/>
    </location>
</feature>
<feature type="binding site" evidence="5">
    <location>
        <position position="194"/>
    </location>
    <ligand>
        <name>substrate</name>
    </ligand>
</feature>
<feature type="active site" description="Proton acceptor" evidence="5">
    <location>
        <position position="89"/>
    </location>
</feature>
<keyword evidence="5" id="KW-0862">Zinc</keyword>
<keyword evidence="3 5" id="KW-0819">tRNA processing</keyword>
<feature type="active site" description="Nucleophile" evidence="5">
    <location>
        <position position="271"/>
    </location>
</feature>
<feature type="region of interest" description="RNA binding" evidence="5">
    <location>
        <begin position="252"/>
        <end position="258"/>
    </location>
</feature>
<comment type="similarity">
    <text evidence="5">Belongs to the queuine tRNA-ribosyltransferase family.</text>
</comment>
<evidence type="ECO:0000313" key="7">
    <source>
        <dbReference type="EMBL" id="MBU3218633.1"/>
    </source>
</evidence>
<feature type="region of interest" description="RNA binding; important for wobble base 34 recognition" evidence="5">
    <location>
        <begin position="276"/>
        <end position="280"/>
    </location>
</feature>
<feature type="binding site" evidence="5">
    <location>
        <begin position="89"/>
        <end position="93"/>
    </location>
    <ligand>
        <name>substrate</name>
    </ligand>
</feature>
<feature type="binding site" evidence="5">
    <location>
        <position position="311"/>
    </location>
    <ligand>
        <name>Zn(2+)</name>
        <dbReference type="ChEBI" id="CHEBI:29105"/>
    </ligand>
</feature>
<reference evidence="7 8" key="1">
    <citation type="submission" date="2021-06" db="EMBL/GenBank/DDBJ databases">
        <title>Clostridia strains as spoilage organisms.</title>
        <authorList>
            <person name="Wambui J."/>
            <person name="Stephan R."/>
            <person name="Stevens M.J.A."/>
        </authorList>
    </citation>
    <scope>NUCLEOTIDE SEQUENCE [LARGE SCALE GENOMIC DNA]</scope>
    <source>
        <strain evidence="7 8">CM013</strain>
    </source>
</reference>
<dbReference type="Pfam" id="PF01702">
    <property type="entry name" value="TGT"/>
    <property type="match status" value="1"/>
</dbReference>
<feature type="binding site" evidence="5">
    <location>
        <position position="340"/>
    </location>
    <ligand>
        <name>Zn(2+)</name>
        <dbReference type="ChEBI" id="CHEBI:29105"/>
    </ligand>
</feature>
<evidence type="ECO:0000256" key="1">
    <source>
        <dbReference type="ARBA" id="ARBA00022676"/>
    </source>
</evidence>
<dbReference type="InterPro" id="IPR036511">
    <property type="entry name" value="TGT-like_sf"/>
</dbReference>
<comment type="caution">
    <text evidence="7">The sequence shown here is derived from an EMBL/GenBank/DDBJ whole genome shotgun (WGS) entry which is preliminary data.</text>
</comment>
<dbReference type="EC" id="2.4.2.29" evidence="5"/>
<keyword evidence="1 5" id="KW-0328">Glycosyltransferase</keyword>
<evidence type="ECO:0000259" key="6">
    <source>
        <dbReference type="Pfam" id="PF01702"/>
    </source>
</evidence>
<dbReference type="SUPFAM" id="SSF51713">
    <property type="entry name" value="tRNA-guanine transglycosylase"/>
    <property type="match status" value="1"/>
</dbReference>
<feature type="binding site" evidence="5">
    <location>
        <position position="309"/>
    </location>
    <ligand>
        <name>Zn(2+)</name>
        <dbReference type="ChEBI" id="CHEBI:29105"/>
    </ligand>
</feature>
<dbReference type="GO" id="GO:0016757">
    <property type="term" value="F:glycosyltransferase activity"/>
    <property type="evidence" value="ECO:0007669"/>
    <property type="project" value="UniProtKB-KW"/>
</dbReference>
<accession>A0ABS6BZH0</accession>
<keyword evidence="5" id="KW-0479">Metal-binding</keyword>
<dbReference type="InterPro" id="IPR050076">
    <property type="entry name" value="ArchSynthase1/Queuine_TRR"/>
</dbReference>
<feature type="binding site" evidence="5">
    <location>
        <position position="314"/>
    </location>
    <ligand>
        <name>Zn(2+)</name>
        <dbReference type="ChEBI" id="CHEBI:29105"/>
    </ligand>
</feature>
<keyword evidence="4 5" id="KW-0671">Queuosine biosynthesis</keyword>
<dbReference type="EMBL" id="JAHLDG010000001">
    <property type="protein sequence ID" value="MBU3218633.1"/>
    <property type="molecule type" value="Genomic_DNA"/>
</dbReference>
<feature type="binding site" evidence="5">
    <location>
        <position position="143"/>
    </location>
    <ligand>
        <name>substrate</name>
    </ligand>
</feature>
<dbReference type="NCBIfam" id="TIGR00430">
    <property type="entry name" value="Q_tRNA_tgt"/>
    <property type="match status" value="1"/>
</dbReference>
<evidence type="ECO:0000256" key="4">
    <source>
        <dbReference type="ARBA" id="ARBA00022785"/>
    </source>
</evidence>
<dbReference type="RefSeq" id="WP_185158213.1">
    <property type="nucleotide sequence ID" value="NZ_JACKWW010000003.1"/>
</dbReference>
<protein>
    <recommendedName>
        <fullName evidence="5">Queuine tRNA-ribosyltransferase</fullName>
        <ecNumber evidence="5">2.4.2.29</ecNumber>
    </recommendedName>
    <alternativeName>
        <fullName evidence="5">Guanine insertion enzyme</fullName>
    </alternativeName>
    <alternativeName>
        <fullName evidence="5">tRNA-guanine transglycosylase</fullName>
    </alternativeName>
</protein>
<comment type="function">
    <text evidence="5">Catalyzes the base-exchange of a guanine (G) residue with the queuine precursor 7-aminomethyl-7-deazaguanine (PreQ1) at position 34 (anticodon wobble position) in tRNAs with GU(N) anticodons (tRNA-Asp, -Asn, -His and -Tyr). Catalysis occurs through a double-displacement mechanism. The nucleophile active site attacks the C1' of nucleotide 34 to detach the guanine base from the RNA, forming a covalent enzyme-RNA intermediate. The proton acceptor active site deprotonates the incoming PreQ1, allowing a nucleophilic attack on the C1' of the ribose to form the product. After dissociation, two additional enzymatic reactions on the tRNA convert PreQ1 to queuine (Q), resulting in the hypermodified nucleoside queuosine (7-(((4,5-cis-dihydroxy-2-cyclopenten-1-yl)amino)methyl)-7-deazaguanosine).</text>
</comment>
<comment type="cofactor">
    <cofactor evidence="5">
        <name>Zn(2+)</name>
        <dbReference type="ChEBI" id="CHEBI:29105"/>
    </cofactor>
    <text evidence="5">Binds 1 zinc ion per subunit.</text>
</comment>
<sequence length="375" mass="42807">MYKLLKTTGKVRRGEFKTPHGTIQTPVFMNVGTLAAIKGAVSSMDLKEIECQVELSNTYHLHLRPGDKVIKELGGIHEFMNWDRPILTDSGGFQVFSLASMRKIKEEGVYFNSHIDGRKIFMGPEESMQIQSNLASTIAMAFDECIPNPSPREYVEASVDRTTRWLIRCKNELDKLNSLDDTINKKQMLFGINQGGVYEDIRIEHAKTISKLDLDGYAIGGLAVGESHEDMYRIIDSVVPHLPQDKPIYLMGVGLPKNILEAVERGVDFFDCVLPARNGRHGHVFTKNGKINIMNAKFELDKRPIDEGCDCPACKNYTRAYIRHLFKAKEMLAMRLCVLHNLYFYNKLMEEVRDSIDGDYFRDFKKQKLTEWGEI</sequence>
<comment type="pathway">
    <text evidence="5">tRNA modification; tRNA-queuosine biosynthesis.</text>
</comment>
<evidence type="ECO:0000313" key="8">
    <source>
        <dbReference type="Proteomes" id="UP000740830"/>
    </source>
</evidence>
<dbReference type="Gene3D" id="3.20.20.105">
    <property type="entry name" value="Queuine tRNA-ribosyltransferase-like"/>
    <property type="match status" value="1"/>
</dbReference>
<proteinExistence type="inferred from homology"/>
<organism evidence="7 8">
    <name type="scientific">Clostridium algidicarnis</name>
    <dbReference type="NCBI Taxonomy" id="37659"/>
    <lineage>
        <taxon>Bacteria</taxon>
        <taxon>Bacillati</taxon>
        <taxon>Bacillota</taxon>
        <taxon>Clostridia</taxon>
        <taxon>Eubacteriales</taxon>
        <taxon>Clostridiaceae</taxon>
        <taxon>Clostridium</taxon>
    </lineage>
</organism>
<gene>
    <name evidence="5 7" type="primary">tgt</name>
    <name evidence="7" type="ORF">KPL27_00730</name>
</gene>
<evidence type="ECO:0000256" key="2">
    <source>
        <dbReference type="ARBA" id="ARBA00022679"/>
    </source>
</evidence>
<dbReference type="NCBIfam" id="TIGR00449">
    <property type="entry name" value="tgt_general"/>
    <property type="match status" value="1"/>
</dbReference>
<evidence type="ECO:0000256" key="3">
    <source>
        <dbReference type="ARBA" id="ARBA00022694"/>
    </source>
</evidence>
<feature type="binding site" evidence="5">
    <location>
        <position position="221"/>
    </location>
    <ligand>
        <name>substrate</name>
    </ligand>
</feature>
<dbReference type="PANTHER" id="PTHR46499:SF1">
    <property type="entry name" value="QUEUINE TRNA-RIBOSYLTRANSFERASE"/>
    <property type="match status" value="1"/>
</dbReference>
<dbReference type="InterPro" id="IPR004803">
    <property type="entry name" value="TGT"/>
</dbReference>
<dbReference type="InterPro" id="IPR002616">
    <property type="entry name" value="tRNA_ribo_trans-like"/>
</dbReference>
<comment type="catalytic activity">
    <reaction evidence="5">
        <text>7-aminomethyl-7-carbaguanine + guanosine(34) in tRNA = 7-aminomethyl-7-carbaguanosine(34) in tRNA + guanine</text>
        <dbReference type="Rhea" id="RHEA:24104"/>
        <dbReference type="Rhea" id="RHEA-COMP:10341"/>
        <dbReference type="Rhea" id="RHEA-COMP:10342"/>
        <dbReference type="ChEBI" id="CHEBI:16235"/>
        <dbReference type="ChEBI" id="CHEBI:58703"/>
        <dbReference type="ChEBI" id="CHEBI:74269"/>
        <dbReference type="ChEBI" id="CHEBI:82833"/>
        <dbReference type="EC" id="2.4.2.29"/>
    </reaction>
</comment>
<dbReference type="Proteomes" id="UP000740830">
    <property type="component" value="Unassembled WGS sequence"/>
</dbReference>